<dbReference type="SUPFAM" id="SSF47729">
    <property type="entry name" value="IHF-like DNA-binding proteins"/>
    <property type="match status" value="1"/>
</dbReference>
<proteinExistence type="inferred from homology"/>
<dbReference type="InterPro" id="IPR000119">
    <property type="entry name" value="Hist_DNA-bd"/>
</dbReference>
<dbReference type="Proteomes" id="UP001302652">
    <property type="component" value="Chromosome 3"/>
</dbReference>
<organism evidence="5 6">
    <name type="scientific">Paraburkholderia kirstenboschensis</name>
    <dbReference type="NCBI Taxonomy" id="1245436"/>
    <lineage>
        <taxon>Bacteria</taxon>
        <taxon>Pseudomonadati</taxon>
        <taxon>Pseudomonadota</taxon>
        <taxon>Betaproteobacteria</taxon>
        <taxon>Burkholderiales</taxon>
        <taxon>Burkholderiaceae</taxon>
        <taxon>Paraburkholderia</taxon>
    </lineage>
</organism>
<dbReference type="RefSeq" id="WP_317014822.1">
    <property type="nucleotide sequence ID" value="NZ_CP136511.1"/>
</dbReference>
<dbReference type="Pfam" id="PF00216">
    <property type="entry name" value="Bac_DNA_binding"/>
    <property type="match status" value="1"/>
</dbReference>
<dbReference type="PROSITE" id="PS00045">
    <property type="entry name" value="HISTONE_LIKE"/>
    <property type="match status" value="1"/>
</dbReference>
<dbReference type="PANTHER" id="PTHR33175:SF3">
    <property type="entry name" value="DNA-BINDING PROTEIN HU-BETA"/>
    <property type="match status" value="1"/>
</dbReference>
<name>A0ABZ0EA12_9BURK</name>
<sequence>MLHRTTTVTKLLARAQRGQRAEAVCLTAGTAHVRACMPAARRRQGAAPIARTHADRVGWQLHSTTSAGKTMNKQELIDYVAAKTGSAKTETAELLDALIGTITTAVAQGGTVQLIGFGSFSTGARAARVGRNPATGAEIQIPAAKTVKFTAGKAFKDAVNAS</sequence>
<keyword evidence="3 5" id="KW-0238">DNA-binding</keyword>
<dbReference type="CDD" id="cd13831">
    <property type="entry name" value="HU"/>
    <property type="match status" value="1"/>
</dbReference>
<accession>A0ABZ0EA12</accession>
<protein>
    <submittedName>
        <fullName evidence="5">HU family DNA-binding protein</fullName>
    </submittedName>
</protein>
<dbReference type="GO" id="GO:0003677">
    <property type="term" value="F:DNA binding"/>
    <property type="evidence" value="ECO:0007669"/>
    <property type="project" value="UniProtKB-KW"/>
</dbReference>
<keyword evidence="6" id="KW-1185">Reference proteome</keyword>
<dbReference type="EMBL" id="CP136511">
    <property type="protein sequence ID" value="WOD13349.1"/>
    <property type="molecule type" value="Genomic_DNA"/>
</dbReference>
<comment type="similarity">
    <text evidence="1 4">Belongs to the bacterial histone-like protein family.</text>
</comment>
<dbReference type="InterPro" id="IPR010992">
    <property type="entry name" value="IHF-like_DNA-bd_dom_sf"/>
</dbReference>
<dbReference type="SMART" id="SM00411">
    <property type="entry name" value="BHL"/>
    <property type="match status" value="1"/>
</dbReference>
<evidence type="ECO:0000256" key="2">
    <source>
        <dbReference type="ARBA" id="ARBA00023067"/>
    </source>
</evidence>
<reference evidence="5 6" key="1">
    <citation type="submission" date="2023-10" db="EMBL/GenBank/DDBJ databases">
        <title>Surface-active antibiotics is a multifunctional adaptation for post-fire microbes.</title>
        <authorList>
            <person name="Liu M.D."/>
            <person name="Du Y."/>
            <person name="Koupaei S.K."/>
            <person name="Kim N.R."/>
            <person name="Zhang W."/>
            <person name="Traxler M.F."/>
        </authorList>
    </citation>
    <scope>NUCLEOTIDE SEQUENCE [LARGE SCALE GENOMIC DNA]</scope>
    <source>
        <strain evidence="5 6">F3</strain>
    </source>
</reference>
<evidence type="ECO:0000256" key="3">
    <source>
        <dbReference type="ARBA" id="ARBA00023125"/>
    </source>
</evidence>
<dbReference type="Gene3D" id="4.10.520.10">
    <property type="entry name" value="IHF-like DNA-binding proteins"/>
    <property type="match status" value="1"/>
</dbReference>
<gene>
    <name evidence="5" type="ORF">RW095_04645</name>
</gene>
<evidence type="ECO:0000256" key="1">
    <source>
        <dbReference type="ARBA" id="ARBA00010529"/>
    </source>
</evidence>
<dbReference type="PRINTS" id="PR01727">
    <property type="entry name" value="DNABINDINGHU"/>
</dbReference>
<dbReference type="PANTHER" id="PTHR33175">
    <property type="entry name" value="DNA-BINDING PROTEIN HU"/>
    <property type="match status" value="1"/>
</dbReference>
<keyword evidence="2" id="KW-0226">DNA condensation</keyword>
<evidence type="ECO:0000313" key="5">
    <source>
        <dbReference type="EMBL" id="WOD13349.1"/>
    </source>
</evidence>
<evidence type="ECO:0000313" key="6">
    <source>
        <dbReference type="Proteomes" id="UP001302652"/>
    </source>
</evidence>
<evidence type="ECO:0000256" key="4">
    <source>
        <dbReference type="RuleBase" id="RU003939"/>
    </source>
</evidence>
<dbReference type="InterPro" id="IPR020816">
    <property type="entry name" value="Histone-like_DNA-bd_CS"/>
</dbReference>